<dbReference type="PANTHER" id="PTHR20930:SF0">
    <property type="entry name" value="PROTEIN ILRUN"/>
    <property type="match status" value="1"/>
</dbReference>
<keyword evidence="5" id="KW-1185">Reference proteome</keyword>
<sequence>MAPPSLPHGEPSQGGLPQGELPQHPQAPHLPAGTESDGRQVAVPPRRGKRTLLISLAAAAVVAAGTGAVIYAMTGDDDSPSRDTVPSPSSSSSAAATAVGCPVKPKQPAWAPPLHKGDAAAFVDDVTLRDCTVVGPGQTVVKVWRIRNTGALYWRGYSLRRLDLPQTPDDCRTKERVPIKYTRPGDSVDIRVEVTTPKKPAFCYVRFKMLDPEGRVAFSGNRPVNFQLVVRGH</sequence>
<keyword evidence="2" id="KW-0472">Membrane</keyword>
<proteinExistence type="predicted"/>
<protein>
    <recommendedName>
        <fullName evidence="3">Nbr1 FW domain-containing protein</fullName>
    </recommendedName>
</protein>
<evidence type="ECO:0000313" key="5">
    <source>
        <dbReference type="Proteomes" id="UP000261811"/>
    </source>
</evidence>
<dbReference type="PANTHER" id="PTHR20930">
    <property type="entry name" value="OVARIAN CARCINOMA ANTIGEN CA125-RELATED"/>
    <property type="match status" value="1"/>
</dbReference>
<dbReference type="Proteomes" id="UP000261811">
    <property type="component" value="Unassembled WGS sequence"/>
</dbReference>
<dbReference type="OrthoDB" id="166850at2"/>
<name>A0A372JQH5_9ACTN</name>
<comment type="caution">
    <text evidence="4">The sequence shown here is derived from an EMBL/GenBank/DDBJ whole genome shotgun (WGS) entry which is preliminary data.</text>
</comment>
<dbReference type="EMBL" id="QURH01000141">
    <property type="protein sequence ID" value="RFU42282.1"/>
    <property type="molecule type" value="Genomic_DNA"/>
</dbReference>
<feature type="transmembrane region" description="Helical" evidence="2">
    <location>
        <begin position="52"/>
        <end position="73"/>
    </location>
</feature>
<dbReference type="Gene3D" id="2.60.40.10">
    <property type="entry name" value="Immunoglobulins"/>
    <property type="match status" value="1"/>
</dbReference>
<dbReference type="AlphaFoldDB" id="A0A372JQH5"/>
<evidence type="ECO:0000256" key="2">
    <source>
        <dbReference type="SAM" id="Phobius"/>
    </source>
</evidence>
<feature type="region of interest" description="Disordered" evidence="1">
    <location>
        <begin position="1"/>
        <end position="42"/>
    </location>
</feature>
<evidence type="ECO:0000313" key="4">
    <source>
        <dbReference type="EMBL" id="RFU42282.1"/>
    </source>
</evidence>
<dbReference type="Pfam" id="PF16158">
    <property type="entry name" value="N_BRCA1_IG"/>
    <property type="match status" value="1"/>
</dbReference>
<feature type="domain" description="Nbr1 FW" evidence="3">
    <location>
        <begin position="127"/>
        <end position="218"/>
    </location>
</feature>
<dbReference type="RefSeq" id="WP_117356727.1">
    <property type="nucleotide sequence ID" value="NZ_QURH01000141.1"/>
</dbReference>
<evidence type="ECO:0000256" key="1">
    <source>
        <dbReference type="SAM" id="MobiDB-lite"/>
    </source>
</evidence>
<gene>
    <name evidence="4" type="ORF">DZF91_07330</name>
</gene>
<reference evidence="4 5" key="1">
    <citation type="submission" date="2018-08" db="EMBL/GenBank/DDBJ databases">
        <title>Actinomadura jelena sp. nov., a novel Actinomycete isolated from soil in Chad.</title>
        <authorList>
            <person name="Shi L."/>
        </authorList>
    </citation>
    <scope>NUCLEOTIDE SEQUENCE [LARGE SCALE GENOMIC DNA]</scope>
    <source>
        <strain evidence="4 5">NEAU-G17</strain>
    </source>
</reference>
<feature type="region of interest" description="Disordered" evidence="1">
    <location>
        <begin position="75"/>
        <end position="110"/>
    </location>
</feature>
<feature type="compositionally biased region" description="Low complexity" evidence="1">
    <location>
        <begin position="82"/>
        <end position="99"/>
    </location>
</feature>
<keyword evidence="2" id="KW-0812">Transmembrane</keyword>
<dbReference type="InterPro" id="IPR032350">
    <property type="entry name" value="Nbr1_FW"/>
</dbReference>
<accession>A0A372JQH5</accession>
<evidence type="ECO:0000259" key="3">
    <source>
        <dbReference type="Pfam" id="PF16158"/>
    </source>
</evidence>
<dbReference type="InterPro" id="IPR013783">
    <property type="entry name" value="Ig-like_fold"/>
</dbReference>
<dbReference type="GO" id="GO:0005975">
    <property type="term" value="P:carbohydrate metabolic process"/>
    <property type="evidence" value="ECO:0007669"/>
    <property type="project" value="UniProtKB-ARBA"/>
</dbReference>
<keyword evidence="2" id="KW-1133">Transmembrane helix</keyword>
<dbReference type="CDD" id="cd14947">
    <property type="entry name" value="NBR1_like"/>
    <property type="match status" value="1"/>
</dbReference>
<organism evidence="4 5">
    <name type="scientific">Actinomadura logoneensis</name>
    <dbReference type="NCBI Taxonomy" id="2293572"/>
    <lineage>
        <taxon>Bacteria</taxon>
        <taxon>Bacillati</taxon>
        <taxon>Actinomycetota</taxon>
        <taxon>Actinomycetes</taxon>
        <taxon>Streptosporangiales</taxon>
        <taxon>Thermomonosporaceae</taxon>
        <taxon>Actinomadura</taxon>
    </lineage>
</organism>